<gene>
    <name evidence="1" type="ORF">GCM10009760_55680</name>
</gene>
<accession>A0ABN3A7J1</accession>
<dbReference type="EMBL" id="BAAANT010000047">
    <property type="protein sequence ID" value="GAA2155603.1"/>
    <property type="molecule type" value="Genomic_DNA"/>
</dbReference>
<comment type="caution">
    <text evidence="1">The sequence shown here is derived from an EMBL/GenBank/DDBJ whole genome shotgun (WGS) entry which is preliminary data.</text>
</comment>
<organism evidence="1 2">
    <name type="scientific">Kitasatospora kazusensis</name>
    <dbReference type="NCBI Taxonomy" id="407974"/>
    <lineage>
        <taxon>Bacteria</taxon>
        <taxon>Bacillati</taxon>
        <taxon>Actinomycetota</taxon>
        <taxon>Actinomycetes</taxon>
        <taxon>Kitasatosporales</taxon>
        <taxon>Streptomycetaceae</taxon>
        <taxon>Kitasatospora</taxon>
    </lineage>
</organism>
<protein>
    <submittedName>
        <fullName evidence="1">Uncharacterized protein</fullName>
    </submittedName>
</protein>
<name>A0ABN3A7J1_9ACTN</name>
<proteinExistence type="predicted"/>
<keyword evidence="2" id="KW-1185">Reference proteome</keyword>
<reference evidence="1 2" key="1">
    <citation type="journal article" date="2019" name="Int. J. Syst. Evol. Microbiol.">
        <title>The Global Catalogue of Microorganisms (GCM) 10K type strain sequencing project: providing services to taxonomists for standard genome sequencing and annotation.</title>
        <authorList>
            <consortium name="The Broad Institute Genomics Platform"/>
            <consortium name="The Broad Institute Genome Sequencing Center for Infectious Disease"/>
            <person name="Wu L."/>
            <person name="Ma J."/>
        </authorList>
    </citation>
    <scope>NUCLEOTIDE SEQUENCE [LARGE SCALE GENOMIC DNA]</scope>
    <source>
        <strain evidence="1 2">JCM 14560</strain>
    </source>
</reference>
<dbReference type="RefSeq" id="WP_344468734.1">
    <property type="nucleotide sequence ID" value="NZ_BAAANT010000047.1"/>
</dbReference>
<evidence type="ECO:0000313" key="1">
    <source>
        <dbReference type="EMBL" id="GAA2155603.1"/>
    </source>
</evidence>
<dbReference type="Proteomes" id="UP001422759">
    <property type="component" value="Unassembled WGS sequence"/>
</dbReference>
<sequence length="65" mass="7032">MRDANGALAFGAETSARADVDALEPIVCGVQDRRKFRRCDTVLVTLAVKSAINSAIVRLTHPHRA</sequence>
<evidence type="ECO:0000313" key="2">
    <source>
        <dbReference type="Proteomes" id="UP001422759"/>
    </source>
</evidence>